<dbReference type="InterPro" id="IPR001611">
    <property type="entry name" value="Leu-rich_rpt"/>
</dbReference>
<name>A0A8B9PWG4_APTOW</name>
<dbReference type="InterPro" id="IPR032675">
    <property type="entry name" value="LRR_dom_sf"/>
</dbReference>
<dbReference type="Gene3D" id="3.80.10.10">
    <property type="entry name" value="Ribonuclease Inhibitor"/>
    <property type="match status" value="1"/>
</dbReference>
<keyword evidence="6" id="KW-1185">Reference proteome</keyword>
<comment type="caution">
    <text evidence="1">Lacks conserved residue(s) required for the propagation of feature annotation.</text>
</comment>
<reference evidence="5" key="2">
    <citation type="submission" date="2025-09" db="UniProtKB">
        <authorList>
            <consortium name="Ensembl"/>
        </authorList>
    </citation>
    <scope>IDENTIFICATION</scope>
</reference>
<dbReference type="Pfam" id="PF13516">
    <property type="entry name" value="LRR_6"/>
    <property type="match status" value="4"/>
</dbReference>
<feature type="signal peptide" evidence="3">
    <location>
        <begin position="1"/>
        <end position="24"/>
    </location>
</feature>
<keyword evidence="3" id="KW-0732">Signal</keyword>
<keyword evidence="1" id="KW-0245">EGF-like domain</keyword>
<organism evidence="5 6">
    <name type="scientific">Apteryx owenii</name>
    <name type="common">Little spotted kiwi</name>
    <dbReference type="NCBI Taxonomy" id="8824"/>
    <lineage>
        <taxon>Eukaryota</taxon>
        <taxon>Metazoa</taxon>
        <taxon>Chordata</taxon>
        <taxon>Craniata</taxon>
        <taxon>Vertebrata</taxon>
        <taxon>Euteleostomi</taxon>
        <taxon>Archelosauria</taxon>
        <taxon>Archosauria</taxon>
        <taxon>Dinosauria</taxon>
        <taxon>Saurischia</taxon>
        <taxon>Theropoda</taxon>
        <taxon>Coelurosauria</taxon>
        <taxon>Aves</taxon>
        <taxon>Palaeognathae</taxon>
        <taxon>Apterygiformes</taxon>
        <taxon>Apterygidae</taxon>
        <taxon>Apteryx</taxon>
    </lineage>
</organism>
<dbReference type="AlphaFoldDB" id="A0A8B9PWG4"/>
<dbReference type="PROSITE" id="PS00022">
    <property type="entry name" value="EGF_1"/>
    <property type="match status" value="1"/>
</dbReference>
<dbReference type="CDD" id="cd00054">
    <property type="entry name" value="EGF_CA"/>
    <property type="match status" value="1"/>
</dbReference>
<accession>A0A8B9PWG4</accession>
<dbReference type="Proteomes" id="UP000694424">
    <property type="component" value="Unplaced"/>
</dbReference>
<evidence type="ECO:0000256" key="1">
    <source>
        <dbReference type="PROSITE-ProRule" id="PRU00076"/>
    </source>
</evidence>
<proteinExistence type="predicted"/>
<feature type="chain" id="PRO_5034623695" evidence="3">
    <location>
        <begin position="25"/>
        <end position="594"/>
    </location>
</feature>
<feature type="region of interest" description="Disordered" evidence="2">
    <location>
        <begin position="411"/>
        <end position="471"/>
    </location>
</feature>
<feature type="region of interest" description="Disordered" evidence="2">
    <location>
        <begin position="76"/>
        <end position="130"/>
    </location>
</feature>
<dbReference type="PROSITE" id="PS50026">
    <property type="entry name" value="EGF_3"/>
    <property type="match status" value="1"/>
</dbReference>
<dbReference type="SUPFAM" id="SSF52047">
    <property type="entry name" value="RNI-like"/>
    <property type="match status" value="1"/>
</dbReference>
<dbReference type="PANTHER" id="PTHR46984">
    <property type="entry name" value="LEUCINE-RICH REPEAT-CONTAINING PROTEIN 71"/>
    <property type="match status" value="1"/>
</dbReference>
<dbReference type="PROSITE" id="PS01186">
    <property type="entry name" value="EGF_2"/>
    <property type="match status" value="1"/>
</dbReference>
<dbReference type="InterPro" id="IPR053040">
    <property type="entry name" value="LRR-containing_protein_71"/>
</dbReference>
<dbReference type="PANTHER" id="PTHR46984:SF1">
    <property type="entry name" value="LEUCINE-RICH REPEAT-CONTAINING PROTEIN 71"/>
    <property type="match status" value="1"/>
</dbReference>
<evidence type="ECO:0000313" key="5">
    <source>
        <dbReference type="Ensembl" id="ENSAOWP00000016900.1"/>
    </source>
</evidence>
<feature type="domain" description="EGF-like" evidence="4">
    <location>
        <begin position="38"/>
        <end position="68"/>
    </location>
</feature>
<evidence type="ECO:0000256" key="2">
    <source>
        <dbReference type="SAM" id="MobiDB-lite"/>
    </source>
</evidence>
<reference evidence="5" key="1">
    <citation type="submission" date="2025-08" db="UniProtKB">
        <authorList>
            <consortium name="Ensembl"/>
        </authorList>
    </citation>
    <scope>IDENTIFICATION</scope>
</reference>
<protein>
    <submittedName>
        <fullName evidence="5">Leucine rich repeat containing 71</fullName>
    </submittedName>
</protein>
<sequence>MPAWGLWPSSLLLLLLLLLTGPRCERSCEPGFWGQGCSQPCACRNGAACSPQDGSCTCAPGYRGPACQRRECRRGDGDGDGDGGRFLPAAESGQTRFTRPCPQPASRAATGRSARWPAPAATAPPATPPTEYQCTGLLEQDFHELCARAGLSRVPKVTLRPSPTAPRSEAPASKDIQARLARIQNKYGYFQPCIQVEIEHDDPKNVREIFLRGESATSGFRLRLIPLVSGSLWKVGLTDLLLPSLIALLTSCPSLRTLIPPSEQGRGTRQVKRGLDGLAHLSLRNNDIGDAAAKLIGQSLSTLGSSNRSLVSLVLSFNHISDVGAGYIAEGLRLNRSLLSLSLAHNDIGDAGALRLAEVLAPFALTHAEVAERRRLLLKEVLGQPCRVSAGAHLPPPPFRVAQGALRVPSLSRSVSEEAPGGIGERRGWARAQRPPRSALPAATAPPDPKAARAKGVKPSSKEKRSPTMEMMEGPLCVQALLPAETVNPLLEPAEHRDGKVFLPGNQELINLNLAYNRITERGLQAFLALVKEQQQRRKVPAGAKGKPGLLRLSLQKNCFPPACEAFAQLQELLLLQDPVSKRKGEEEEQGLGA</sequence>
<evidence type="ECO:0000259" key="4">
    <source>
        <dbReference type="PROSITE" id="PS50026"/>
    </source>
</evidence>
<dbReference type="Ensembl" id="ENSAOWT00000019190.1">
    <property type="protein sequence ID" value="ENSAOWP00000016900.1"/>
    <property type="gene ID" value="ENSAOWG00000011540.1"/>
</dbReference>
<evidence type="ECO:0000313" key="6">
    <source>
        <dbReference type="Proteomes" id="UP000694424"/>
    </source>
</evidence>
<keyword evidence="1" id="KW-1015">Disulfide bond</keyword>
<dbReference type="InterPro" id="IPR000742">
    <property type="entry name" value="EGF"/>
</dbReference>
<evidence type="ECO:0000256" key="3">
    <source>
        <dbReference type="SAM" id="SignalP"/>
    </source>
</evidence>
<feature type="disulfide bond" evidence="1">
    <location>
        <begin position="58"/>
        <end position="67"/>
    </location>
</feature>
<dbReference type="SMART" id="SM00368">
    <property type="entry name" value="LRR_RI"/>
    <property type="match status" value="5"/>
</dbReference>
<dbReference type="Gene3D" id="2.170.300.10">
    <property type="entry name" value="Tie2 ligand-binding domain superfamily"/>
    <property type="match status" value="1"/>
</dbReference>